<dbReference type="Proteomes" id="UP000248745">
    <property type="component" value="Unassembled WGS sequence"/>
</dbReference>
<evidence type="ECO:0000259" key="1">
    <source>
        <dbReference type="PROSITE" id="PS51186"/>
    </source>
</evidence>
<dbReference type="InterPro" id="IPR000182">
    <property type="entry name" value="GNAT_dom"/>
</dbReference>
<dbReference type="EMBL" id="QKTW01000028">
    <property type="protein sequence ID" value="PZF70924.1"/>
    <property type="molecule type" value="Genomic_DNA"/>
</dbReference>
<dbReference type="RefSeq" id="WP_111000940.1">
    <property type="nucleotide sequence ID" value="NZ_QKTW01000028.1"/>
</dbReference>
<keyword evidence="2" id="KW-0808">Transferase</keyword>
<evidence type="ECO:0000313" key="3">
    <source>
        <dbReference type="Proteomes" id="UP000248745"/>
    </source>
</evidence>
<dbReference type="SUPFAM" id="SSF55729">
    <property type="entry name" value="Acyl-CoA N-acyltransferases (Nat)"/>
    <property type="match status" value="1"/>
</dbReference>
<proteinExistence type="predicted"/>
<dbReference type="OrthoDB" id="3216107at2"/>
<accession>A0A2W2ASK2</accession>
<keyword evidence="3" id="KW-1185">Reference proteome</keyword>
<gene>
    <name evidence="2" type="ORF">DN068_21085</name>
</gene>
<evidence type="ECO:0000313" key="2">
    <source>
        <dbReference type="EMBL" id="PZF70924.1"/>
    </source>
</evidence>
<dbReference type="Gene3D" id="3.40.630.30">
    <property type="match status" value="1"/>
</dbReference>
<dbReference type="PROSITE" id="PS51186">
    <property type="entry name" value="GNAT"/>
    <property type="match status" value="1"/>
</dbReference>
<dbReference type="CDD" id="cd04301">
    <property type="entry name" value="NAT_SF"/>
    <property type="match status" value="1"/>
</dbReference>
<dbReference type="AlphaFoldDB" id="A0A2W2ASK2"/>
<feature type="domain" description="N-acetyltransferase" evidence="1">
    <location>
        <begin position="15"/>
        <end position="143"/>
    </location>
</feature>
<dbReference type="PANTHER" id="PTHR43233">
    <property type="entry name" value="FAMILY N-ACETYLTRANSFERASE, PUTATIVE (AFU_ORTHOLOGUE AFUA_6G03350)-RELATED"/>
    <property type="match status" value="1"/>
</dbReference>
<dbReference type="InterPro" id="IPR053144">
    <property type="entry name" value="Acetyltransferase_Butenolide"/>
</dbReference>
<sequence>MIPQTLEYNGYLITTDKSLMKPEQIHEWLANESYWAQHVPYETVKTAFDNSFTIGILKDGEQIGYARLVTDYAVFAYLADVFVKEAHRGQGLSKKMMQFILELDWVKHLRRIMLATMDAHGLYEQFGFTEPKFPKRLMEITKSS</sequence>
<dbReference type="PANTHER" id="PTHR43233:SF1">
    <property type="entry name" value="FAMILY N-ACETYLTRANSFERASE, PUTATIVE (AFU_ORTHOLOGUE AFUA_6G03350)-RELATED"/>
    <property type="match status" value="1"/>
</dbReference>
<reference evidence="2 3" key="1">
    <citation type="submission" date="2018-06" db="EMBL/GenBank/DDBJ databases">
        <title>Mucibacter soli gen. nov., sp. nov., a new member of the family Chitinophagaceae producing mucin.</title>
        <authorList>
            <person name="Kim M.-K."/>
            <person name="Park S."/>
            <person name="Kim T.-S."/>
            <person name="Joung Y."/>
            <person name="Han J.-H."/>
            <person name="Kim S.B."/>
        </authorList>
    </citation>
    <scope>NUCLEOTIDE SEQUENCE [LARGE SCALE GENOMIC DNA]</scope>
    <source>
        <strain evidence="2 3">R1-15</strain>
    </source>
</reference>
<organism evidence="2 3">
    <name type="scientific">Taibaiella soli</name>
    <dbReference type="NCBI Taxonomy" id="1649169"/>
    <lineage>
        <taxon>Bacteria</taxon>
        <taxon>Pseudomonadati</taxon>
        <taxon>Bacteroidota</taxon>
        <taxon>Chitinophagia</taxon>
        <taxon>Chitinophagales</taxon>
        <taxon>Chitinophagaceae</taxon>
        <taxon>Taibaiella</taxon>
    </lineage>
</organism>
<dbReference type="GO" id="GO:0016747">
    <property type="term" value="F:acyltransferase activity, transferring groups other than amino-acyl groups"/>
    <property type="evidence" value="ECO:0007669"/>
    <property type="project" value="InterPro"/>
</dbReference>
<comment type="caution">
    <text evidence="2">The sequence shown here is derived from an EMBL/GenBank/DDBJ whole genome shotgun (WGS) entry which is preliminary data.</text>
</comment>
<dbReference type="InterPro" id="IPR016181">
    <property type="entry name" value="Acyl_CoA_acyltransferase"/>
</dbReference>
<protein>
    <submittedName>
        <fullName evidence="2">GNAT family N-acetyltransferase</fullName>
    </submittedName>
</protein>
<name>A0A2W2ASK2_9BACT</name>
<dbReference type="Pfam" id="PF00583">
    <property type="entry name" value="Acetyltransf_1"/>
    <property type="match status" value="1"/>
</dbReference>